<proteinExistence type="predicted"/>
<evidence type="ECO:0000313" key="4">
    <source>
        <dbReference type="Proteomes" id="UP000602510"/>
    </source>
</evidence>
<accession>A0A833WUG7</accession>
<sequence>MMQVPMQDRALCTSHALFQLKKVMLADDSRCVDKLYFVLYVKNLASDERRNAELALYSGNVNEAEAILPQAHPTPLVY</sequence>
<dbReference type="Proteomes" id="UP000602510">
    <property type="component" value="Unassembled WGS sequence"/>
</dbReference>
<organism evidence="2 4">
    <name type="scientific">Phytophthora infestans</name>
    <name type="common">Potato late blight agent</name>
    <name type="synonym">Botrytis infestans</name>
    <dbReference type="NCBI Taxonomy" id="4787"/>
    <lineage>
        <taxon>Eukaryota</taxon>
        <taxon>Sar</taxon>
        <taxon>Stramenopiles</taxon>
        <taxon>Oomycota</taxon>
        <taxon>Peronosporomycetes</taxon>
        <taxon>Peronosporales</taxon>
        <taxon>Peronosporaceae</taxon>
        <taxon>Phytophthora</taxon>
    </lineage>
</organism>
<dbReference type="EMBL" id="WSZM01000234">
    <property type="protein sequence ID" value="KAF4037746.1"/>
    <property type="molecule type" value="Genomic_DNA"/>
</dbReference>
<evidence type="ECO:0000259" key="1">
    <source>
        <dbReference type="Pfam" id="PF23387"/>
    </source>
</evidence>
<gene>
    <name evidence="2" type="ORF">GN244_ATG10193</name>
    <name evidence="3" type="ORF">GN958_ATG16376</name>
</gene>
<dbReference type="AlphaFoldDB" id="A0A833WUG7"/>
<feature type="domain" description="IFT80/172/WDR35 TPR" evidence="1">
    <location>
        <begin position="31"/>
        <end position="72"/>
    </location>
</feature>
<reference evidence="2" key="1">
    <citation type="submission" date="2020-04" db="EMBL/GenBank/DDBJ databases">
        <title>Hybrid Assembly of Korean Phytophthora infestans isolates.</title>
        <authorList>
            <person name="Prokchorchik M."/>
            <person name="Lee Y."/>
            <person name="Seo J."/>
            <person name="Cho J.-H."/>
            <person name="Park Y.-E."/>
            <person name="Jang D.-C."/>
            <person name="Im J.-S."/>
            <person name="Choi J.-G."/>
            <person name="Park H.-J."/>
            <person name="Lee G.-B."/>
            <person name="Lee Y.-G."/>
            <person name="Hong S.-Y."/>
            <person name="Cho K."/>
            <person name="Sohn K.H."/>
        </authorList>
    </citation>
    <scope>NUCLEOTIDE SEQUENCE</scope>
    <source>
        <strain evidence="2">KR_1_A1</strain>
        <strain evidence="3">KR_2_A2</strain>
    </source>
</reference>
<dbReference type="InterPro" id="IPR056157">
    <property type="entry name" value="TPR_IFT80_172_dom"/>
</dbReference>
<comment type="caution">
    <text evidence="2">The sequence shown here is derived from an EMBL/GenBank/DDBJ whole genome shotgun (WGS) entry which is preliminary data.</text>
</comment>
<keyword evidence="4" id="KW-1185">Reference proteome</keyword>
<dbReference type="Proteomes" id="UP000704712">
    <property type="component" value="Unassembled WGS sequence"/>
</dbReference>
<protein>
    <recommendedName>
        <fullName evidence="1">IFT80/172/WDR35 TPR domain-containing protein</fullName>
    </recommendedName>
</protein>
<dbReference type="Pfam" id="PF23387">
    <property type="entry name" value="TPR_IFT80_172"/>
    <property type="match status" value="1"/>
</dbReference>
<name>A0A833WUG7_PHYIN</name>
<evidence type="ECO:0000313" key="2">
    <source>
        <dbReference type="EMBL" id="KAF4037746.1"/>
    </source>
</evidence>
<evidence type="ECO:0000313" key="3">
    <source>
        <dbReference type="EMBL" id="KAF4134441.1"/>
    </source>
</evidence>
<dbReference type="EMBL" id="JAACNO010002287">
    <property type="protein sequence ID" value="KAF4134441.1"/>
    <property type="molecule type" value="Genomic_DNA"/>
</dbReference>